<dbReference type="EMBL" id="BAAAQM010000030">
    <property type="protein sequence ID" value="GAA1982897.1"/>
    <property type="molecule type" value="Genomic_DNA"/>
</dbReference>
<name>A0ABP5DRJ1_9ACTN</name>
<comment type="caution">
    <text evidence="5">The sequence shown here is derived from an EMBL/GenBank/DDBJ whole genome shotgun (WGS) entry which is preliminary data.</text>
</comment>
<evidence type="ECO:0000256" key="2">
    <source>
        <dbReference type="ARBA" id="ARBA00023125"/>
    </source>
</evidence>
<evidence type="ECO:0000313" key="5">
    <source>
        <dbReference type="EMBL" id="GAA1982897.1"/>
    </source>
</evidence>
<proteinExistence type="predicted"/>
<dbReference type="PANTHER" id="PTHR46796:SF15">
    <property type="entry name" value="BLL1074 PROTEIN"/>
    <property type="match status" value="1"/>
</dbReference>
<protein>
    <submittedName>
        <fullName evidence="5">AraC family transcriptional regulator</fullName>
    </submittedName>
</protein>
<dbReference type="InterPro" id="IPR018060">
    <property type="entry name" value="HTH_AraC"/>
</dbReference>
<dbReference type="SMART" id="SM00342">
    <property type="entry name" value="HTH_ARAC"/>
    <property type="match status" value="1"/>
</dbReference>
<feature type="domain" description="HTH araC/xylS-type" evidence="4">
    <location>
        <begin position="184"/>
        <end position="278"/>
    </location>
</feature>
<gene>
    <name evidence="5" type="ORF">GCM10009838_50640</name>
</gene>
<organism evidence="5 6">
    <name type="scientific">Catenulispora subtropica</name>
    <dbReference type="NCBI Taxonomy" id="450798"/>
    <lineage>
        <taxon>Bacteria</taxon>
        <taxon>Bacillati</taxon>
        <taxon>Actinomycetota</taxon>
        <taxon>Actinomycetes</taxon>
        <taxon>Catenulisporales</taxon>
        <taxon>Catenulisporaceae</taxon>
        <taxon>Catenulispora</taxon>
    </lineage>
</organism>
<dbReference type="InterPro" id="IPR018062">
    <property type="entry name" value="HTH_AraC-typ_CS"/>
</dbReference>
<dbReference type="Proteomes" id="UP001499854">
    <property type="component" value="Unassembled WGS sequence"/>
</dbReference>
<dbReference type="Pfam" id="PF12833">
    <property type="entry name" value="HTH_18"/>
    <property type="match status" value="1"/>
</dbReference>
<dbReference type="PROSITE" id="PS00041">
    <property type="entry name" value="HTH_ARAC_FAMILY_1"/>
    <property type="match status" value="1"/>
</dbReference>
<evidence type="ECO:0000259" key="4">
    <source>
        <dbReference type="PROSITE" id="PS01124"/>
    </source>
</evidence>
<reference evidence="6" key="1">
    <citation type="journal article" date="2019" name="Int. J. Syst. Evol. Microbiol.">
        <title>The Global Catalogue of Microorganisms (GCM) 10K type strain sequencing project: providing services to taxonomists for standard genome sequencing and annotation.</title>
        <authorList>
            <consortium name="The Broad Institute Genomics Platform"/>
            <consortium name="The Broad Institute Genome Sequencing Center for Infectious Disease"/>
            <person name="Wu L."/>
            <person name="Ma J."/>
        </authorList>
    </citation>
    <scope>NUCLEOTIDE SEQUENCE [LARGE SCALE GENOMIC DNA]</scope>
    <source>
        <strain evidence="6">JCM 16013</strain>
    </source>
</reference>
<evidence type="ECO:0000256" key="3">
    <source>
        <dbReference type="ARBA" id="ARBA00023163"/>
    </source>
</evidence>
<dbReference type="PANTHER" id="PTHR46796">
    <property type="entry name" value="HTH-TYPE TRANSCRIPTIONAL ACTIVATOR RHAS-RELATED"/>
    <property type="match status" value="1"/>
</dbReference>
<sequence length="291" mass="31199">MAIIDESVRGTPHAALSHDVAFYSGYRQAGIAPAEHRGLPSPYLTLIVTIDEPLSVAAHPDPEQAPGDFGTLLGGLHTSPATIVHEGRQSGVQLMVNPLAARGLLGMPAGAVAGVDVAADEVLGRDVAEVQERLREAADWPARFAAVDAWLMRRRALVDARRPVAPEVERAWRRLVTSGGAVPVPELADEVGWSTRHLAARFRQEIGLTPKAAARVVRFDRARRALAARVRAARPHVAPSRGLGLADLAAEHGYFDQAHLDREFRALAGCAPVAWVAEEFRNIQAARHAGG</sequence>
<accession>A0ABP5DRJ1</accession>
<dbReference type="InterPro" id="IPR050204">
    <property type="entry name" value="AraC_XylS_family_regulators"/>
</dbReference>
<keyword evidence="6" id="KW-1185">Reference proteome</keyword>
<dbReference type="Gene3D" id="1.10.10.60">
    <property type="entry name" value="Homeodomain-like"/>
    <property type="match status" value="1"/>
</dbReference>
<keyword evidence="3" id="KW-0804">Transcription</keyword>
<dbReference type="PROSITE" id="PS01124">
    <property type="entry name" value="HTH_ARAC_FAMILY_2"/>
    <property type="match status" value="1"/>
</dbReference>
<evidence type="ECO:0000256" key="1">
    <source>
        <dbReference type="ARBA" id="ARBA00023015"/>
    </source>
</evidence>
<evidence type="ECO:0000313" key="6">
    <source>
        <dbReference type="Proteomes" id="UP001499854"/>
    </source>
</evidence>
<keyword evidence="1" id="KW-0805">Transcription regulation</keyword>
<keyword evidence="2" id="KW-0238">DNA-binding</keyword>